<dbReference type="PANTHER" id="PTHR43854">
    <property type="entry name" value="INDOLEPYRUVATE OXIDOREDUCTASE SUBUNIT IORB"/>
    <property type="match status" value="1"/>
</dbReference>
<keyword evidence="1" id="KW-0560">Oxidoreductase</keyword>
<reference evidence="3 4" key="1">
    <citation type="submission" date="2019-04" db="EMBL/GenBank/DDBJ databases">
        <title>Geobacter ruber sp. nov., ferric-reducing bacteria isolated from paddy soil.</title>
        <authorList>
            <person name="Xu Z."/>
            <person name="Masuda Y."/>
            <person name="Itoh H."/>
            <person name="Senoo K."/>
        </authorList>
    </citation>
    <scope>NUCLEOTIDE SEQUENCE [LARGE SCALE GENOMIC DNA]</scope>
    <source>
        <strain evidence="3 4">Red88</strain>
    </source>
</reference>
<accession>A0A5A9XFS5</accession>
<keyword evidence="4" id="KW-1185">Reference proteome</keyword>
<dbReference type="InterPro" id="IPR052198">
    <property type="entry name" value="IorB_Oxidoreductase"/>
</dbReference>
<proteinExistence type="predicted"/>
<gene>
    <name evidence="3" type="ORF">ET418_12875</name>
</gene>
<dbReference type="Proteomes" id="UP000324298">
    <property type="component" value="Unassembled WGS sequence"/>
</dbReference>
<feature type="domain" description="Pyruvate/ketoisovalerate oxidoreductase catalytic" evidence="2">
    <location>
        <begin position="12"/>
        <end position="170"/>
    </location>
</feature>
<protein>
    <submittedName>
        <fullName evidence="3">Indolepyruvate oxidoreductase subunit beta</fullName>
    </submittedName>
</protein>
<dbReference type="SUPFAM" id="SSF53323">
    <property type="entry name" value="Pyruvate-ferredoxin oxidoreductase, PFOR, domain III"/>
    <property type="match status" value="1"/>
</dbReference>
<comment type="caution">
    <text evidence="3">The sequence shown here is derived from an EMBL/GenBank/DDBJ whole genome shotgun (WGS) entry which is preliminary data.</text>
</comment>
<dbReference type="RefSeq" id="WP_149308099.1">
    <property type="nucleotide sequence ID" value="NZ_SRSD01000007.1"/>
</dbReference>
<evidence type="ECO:0000313" key="3">
    <source>
        <dbReference type="EMBL" id="KAA0890541.1"/>
    </source>
</evidence>
<dbReference type="GO" id="GO:0016903">
    <property type="term" value="F:oxidoreductase activity, acting on the aldehyde or oxo group of donors"/>
    <property type="evidence" value="ECO:0007669"/>
    <property type="project" value="InterPro"/>
</dbReference>
<evidence type="ECO:0000256" key="1">
    <source>
        <dbReference type="ARBA" id="ARBA00023002"/>
    </source>
</evidence>
<dbReference type="NCBIfam" id="NF004916">
    <property type="entry name" value="PRK06274.1-2"/>
    <property type="match status" value="1"/>
</dbReference>
<dbReference type="EMBL" id="SRSD01000007">
    <property type="protein sequence ID" value="KAA0890541.1"/>
    <property type="molecule type" value="Genomic_DNA"/>
</dbReference>
<evidence type="ECO:0000259" key="2">
    <source>
        <dbReference type="Pfam" id="PF01558"/>
    </source>
</evidence>
<dbReference type="Pfam" id="PF01558">
    <property type="entry name" value="POR"/>
    <property type="match status" value="1"/>
</dbReference>
<dbReference type="InterPro" id="IPR019752">
    <property type="entry name" value="Pyrv/ketoisovalerate_OxRed_cat"/>
</dbReference>
<keyword evidence="3" id="KW-0670">Pyruvate</keyword>
<dbReference type="PANTHER" id="PTHR43854:SF1">
    <property type="entry name" value="INDOLEPYRUVATE OXIDOREDUCTASE SUBUNIT IORB"/>
    <property type="match status" value="1"/>
</dbReference>
<dbReference type="InterPro" id="IPR002869">
    <property type="entry name" value="Pyrv_flavodox_OxRed_cen"/>
</dbReference>
<dbReference type="AlphaFoldDB" id="A0A5A9XFS5"/>
<name>A0A5A9XFS5_9BACT</name>
<dbReference type="OrthoDB" id="9800445at2"/>
<sequence length="173" mass="17951">MISQQLIISGVGGQGILFITRLLAETAIAKELPVLTSETHGMAQRGGIVISHLKVGAFSSPLVRPGQADGLIALKPGNVKLHNSFLKPDGWITANAVEPFPLAGVVTIDADTLALQLGNPQAVNLIVLGRALSMGRLFCTKDELANVLRRKLHDKPAVLEGALAALAAGIGAA</sequence>
<evidence type="ECO:0000313" key="4">
    <source>
        <dbReference type="Proteomes" id="UP000324298"/>
    </source>
</evidence>
<dbReference type="Gene3D" id="3.40.920.10">
    <property type="entry name" value="Pyruvate-ferredoxin oxidoreductase, PFOR, domain III"/>
    <property type="match status" value="1"/>
</dbReference>
<organism evidence="3 4">
    <name type="scientific">Oryzomonas rubra</name>
    <dbReference type="NCBI Taxonomy" id="2509454"/>
    <lineage>
        <taxon>Bacteria</taxon>
        <taxon>Pseudomonadati</taxon>
        <taxon>Thermodesulfobacteriota</taxon>
        <taxon>Desulfuromonadia</taxon>
        <taxon>Geobacterales</taxon>
        <taxon>Geobacteraceae</taxon>
        <taxon>Oryzomonas</taxon>
    </lineage>
</organism>